<evidence type="ECO:0000256" key="2">
    <source>
        <dbReference type="ARBA" id="ARBA00023125"/>
    </source>
</evidence>
<dbReference type="SMART" id="SM00347">
    <property type="entry name" value="HTH_MARR"/>
    <property type="match status" value="1"/>
</dbReference>
<feature type="domain" description="HTH marR-type" evidence="4">
    <location>
        <begin position="4"/>
        <end position="139"/>
    </location>
</feature>
<dbReference type="EMBL" id="RYFG02000092">
    <property type="protein sequence ID" value="TRW95136.1"/>
    <property type="molecule type" value="Genomic_DNA"/>
</dbReference>
<dbReference type="RefSeq" id="WP_127029726.1">
    <property type="nucleotide sequence ID" value="NZ_RYFG02000092.1"/>
</dbReference>
<sequence>MSPPFALPAVLHELVRTHQTFLTYAAIHTHTLDLTLPQFDIILTLGNALDMTFKRLGEKTLITKGTLTGIINRLEDKGLVQRVASKTDSRCQILRLTSAGTVLFEHAVPEHLDYVHRIFKGYSPEDIATLEAALLRLRKSVVAGSCVGSGKLVDGVDGWCDKVKDVCKNYQGSL</sequence>
<dbReference type="SUPFAM" id="SSF46785">
    <property type="entry name" value="Winged helix' DNA-binding domain"/>
    <property type="match status" value="1"/>
</dbReference>
<dbReference type="InterPro" id="IPR000835">
    <property type="entry name" value="HTH_MarR-typ"/>
</dbReference>
<keyword evidence="6" id="KW-1185">Reference proteome</keyword>
<dbReference type="Proteomes" id="UP000733744">
    <property type="component" value="Unassembled WGS sequence"/>
</dbReference>
<evidence type="ECO:0000313" key="5">
    <source>
        <dbReference type="EMBL" id="TRW95136.1"/>
    </source>
</evidence>
<gene>
    <name evidence="5" type="ORF">EKO24_010465</name>
</gene>
<keyword evidence="1" id="KW-0805">Transcription regulation</keyword>
<accession>A0ABY3CAD9</accession>
<dbReference type="InterPro" id="IPR036390">
    <property type="entry name" value="WH_DNA-bd_sf"/>
</dbReference>
<evidence type="ECO:0000313" key="6">
    <source>
        <dbReference type="Proteomes" id="UP000733744"/>
    </source>
</evidence>
<comment type="caution">
    <text evidence="5">The sequence shown here is derived from an EMBL/GenBank/DDBJ whole genome shotgun (WGS) entry which is preliminary data.</text>
</comment>
<dbReference type="PRINTS" id="PR00598">
    <property type="entry name" value="HTHMARR"/>
</dbReference>
<dbReference type="PROSITE" id="PS50995">
    <property type="entry name" value="HTH_MARR_2"/>
    <property type="match status" value="1"/>
</dbReference>
<dbReference type="Gene3D" id="1.10.10.10">
    <property type="entry name" value="Winged helix-like DNA-binding domain superfamily/Winged helix DNA-binding domain"/>
    <property type="match status" value="1"/>
</dbReference>
<dbReference type="PANTHER" id="PTHR42756">
    <property type="entry name" value="TRANSCRIPTIONAL REGULATOR, MARR"/>
    <property type="match status" value="1"/>
</dbReference>
<evidence type="ECO:0000256" key="3">
    <source>
        <dbReference type="ARBA" id="ARBA00023163"/>
    </source>
</evidence>
<keyword evidence="3" id="KW-0804">Transcription</keyword>
<name>A0ABY3CAD9_9GAMM</name>
<organism evidence="5 6">
    <name type="scientific">Candidatus Methylobacter oryzae</name>
    <dbReference type="NCBI Taxonomy" id="2497749"/>
    <lineage>
        <taxon>Bacteria</taxon>
        <taxon>Pseudomonadati</taxon>
        <taxon>Pseudomonadota</taxon>
        <taxon>Gammaproteobacteria</taxon>
        <taxon>Methylococcales</taxon>
        <taxon>Methylococcaceae</taxon>
        <taxon>Methylobacter</taxon>
    </lineage>
</organism>
<dbReference type="PANTHER" id="PTHR42756:SF1">
    <property type="entry name" value="TRANSCRIPTIONAL REPRESSOR OF EMRAB OPERON"/>
    <property type="match status" value="1"/>
</dbReference>
<dbReference type="Pfam" id="PF12802">
    <property type="entry name" value="MarR_2"/>
    <property type="match status" value="1"/>
</dbReference>
<keyword evidence="2" id="KW-0238">DNA-binding</keyword>
<reference evidence="5 6" key="1">
    <citation type="journal article" date="2019" name="Antonie Van Leeuwenhoek">
        <title>Description of 'Ca. Methylobacter oryzae' KRF1, a novel species from the environmentally important Methylobacter clade 2.</title>
        <authorList>
            <person name="Khatri K."/>
            <person name="Mohite J.A."/>
            <person name="Pandit P.S."/>
            <person name="Bahulikar R."/>
            <person name="Rahalkar M.C."/>
        </authorList>
    </citation>
    <scope>NUCLEOTIDE SEQUENCE [LARGE SCALE GENOMIC DNA]</scope>
    <source>
        <strain evidence="5 6">KRF1</strain>
    </source>
</reference>
<protein>
    <submittedName>
        <fullName evidence="5">MarR family transcriptional regulator</fullName>
    </submittedName>
</protein>
<evidence type="ECO:0000259" key="4">
    <source>
        <dbReference type="PROSITE" id="PS50995"/>
    </source>
</evidence>
<evidence type="ECO:0000256" key="1">
    <source>
        <dbReference type="ARBA" id="ARBA00023015"/>
    </source>
</evidence>
<dbReference type="InterPro" id="IPR036388">
    <property type="entry name" value="WH-like_DNA-bd_sf"/>
</dbReference>
<proteinExistence type="predicted"/>